<dbReference type="AlphaFoldDB" id="A0A0F9JW26"/>
<name>A0A0F9JW26_9ZZZZ</name>
<sequence length="65" mass="7419">MARIIVEPLDLSSHRLPEIVALEQQETLERKHGVRLKFLYARMGGCVGLVGRTWPTTSNWEVVDD</sequence>
<evidence type="ECO:0000313" key="3">
    <source>
        <dbReference type="EMBL" id="KKM14078.1"/>
    </source>
</evidence>
<accession>A0A0F9JW26</accession>
<dbReference type="EMBL" id="LAZR01015231">
    <property type="protein sequence ID" value="KKM14078.1"/>
    <property type="molecule type" value="Genomic_DNA"/>
</dbReference>
<comment type="caution">
    <text evidence="3">The sequence shown here is derived from an EMBL/GenBank/DDBJ whole genome shotgun (WGS) entry which is preliminary data.</text>
</comment>
<evidence type="ECO:0000313" key="2">
    <source>
        <dbReference type="EMBL" id="KKL87763.1"/>
    </source>
</evidence>
<organism evidence="3">
    <name type="scientific">marine sediment metagenome</name>
    <dbReference type="NCBI Taxonomy" id="412755"/>
    <lineage>
        <taxon>unclassified sequences</taxon>
        <taxon>metagenomes</taxon>
        <taxon>ecological metagenomes</taxon>
    </lineage>
</organism>
<gene>
    <name evidence="4" type="ORF">LCGC14_1391290</name>
    <name evidence="3" type="ORF">LCGC14_1709730</name>
    <name evidence="2" type="ORF">LCGC14_1931480</name>
    <name evidence="1" type="ORF">LCGC14_2104220</name>
</gene>
<proteinExistence type="predicted"/>
<evidence type="ECO:0000313" key="4">
    <source>
        <dbReference type="EMBL" id="KKM75327.1"/>
    </source>
</evidence>
<protein>
    <submittedName>
        <fullName evidence="3">Uncharacterized protein</fullName>
    </submittedName>
</protein>
<evidence type="ECO:0000313" key="1">
    <source>
        <dbReference type="EMBL" id="KKL70505.1"/>
    </source>
</evidence>
<reference evidence="3" key="1">
    <citation type="journal article" date="2015" name="Nature">
        <title>Complex archaea that bridge the gap between prokaryotes and eukaryotes.</title>
        <authorList>
            <person name="Spang A."/>
            <person name="Saw J.H."/>
            <person name="Jorgensen S.L."/>
            <person name="Zaremba-Niedzwiedzka K."/>
            <person name="Martijn J."/>
            <person name="Lind A.E."/>
            <person name="van Eijk R."/>
            <person name="Schleper C."/>
            <person name="Guy L."/>
            <person name="Ettema T.J."/>
        </authorList>
    </citation>
    <scope>NUCLEOTIDE SEQUENCE</scope>
</reference>
<dbReference type="EMBL" id="LAZR01020746">
    <property type="protein sequence ID" value="KKL87763.1"/>
    <property type="molecule type" value="Genomic_DNA"/>
</dbReference>
<dbReference type="EMBL" id="LAZR01025876">
    <property type="protein sequence ID" value="KKL70505.1"/>
    <property type="molecule type" value="Genomic_DNA"/>
</dbReference>
<dbReference type="EMBL" id="LAZR01008995">
    <property type="protein sequence ID" value="KKM75327.1"/>
    <property type="molecule type" value="Genomic_DNA"/>
</dbReference>